<dbReference type="Pfam" id="PF02450">
    <property type="entry name" value="LCAT"/>
    <property type="match status" value="1"/>
</dbReference>
<evidence type="ECO:0000313" key="3">
    <source>
        <dbReference type="WBParaSite" id="TCLT_0000635901-mRNA-1"/>
    </source>
</evidence>
<dbReference type="OrthoDB" id="190846at2759"/>
<keyword evidence="2" id="KW-1185">Reference proteome</keyword>
<dbReference type="InterPro" id="IPR029058">
    <property type="entry name" value="AB_hydrolase_fold"/>
</dbReference>
<dbReference type="EMBL" id="UYYF01004408">
    <property type="protein sequence ID" value="VDN03691.1"/>
    <property type="molecule type" value="Genomic_DNA"/>
</dbReference>
<dbReference type="Gene3D" id="3.40.50.1820">
    <property type="entry name" value="alpha/beta hydrolase"/>
    <property type="match status" value="1"/>
</dbReference>
<evidence type="ECO:0000313" key="2">
    <source>
        <dbReference type="Proteomes" id="UP000276776"/>
    </source>
</evidence>
<reference evidence="1 2" key="2">
    <citation type="submission" date="2018-11" db="EMBL/GenBank/DDBJ databases">
        <authorList>
            <consortium name="Pathogen Informatics"/>
        </authorList>
    </citation>
    <scope>NUCLEOTIDE SEQUENCE [LARGE SCALE GENOMIC DNA]</scope>
</reference>
<name>A0A0N5D0M7_THECL</name>
<organism evidence="3">
    <name type="scientific">Thelazia callipaeda</name>
    <name type="common">Oriental eyeworm</name>
    <name type="synonym">Parasitic nematode</name>
    <dbReference type="NCBI Taxonomy" id="103827"/>
    <lineage>
        <taxon>Eukaryota</taxon>
        <taxon>Metazoa</taxon>
        <taxon>Ecdysozoa</taxon>
        <taxon>Nematoda</taxon>
        <taxon>Chromadorea</taxon>
        <taxon>Rhabditida</taxon>
        <taxon>Spirurina</taxon>
        <taxon>Spiruromorpha</taxon>
        <taxon>Thelazioidea</taxon>
        <taxon>Thelaziidae</taxon>
        <taxon>Thelazia</taxon>
    </lineage>
</organism>
<protein>
    <submittedName>
        <fullName evidence="3">Lecithin-cholesterol acyltransferase</fullName>
    </submittedName>
</protein>
<dbReference type="SUPFAM" id="SSF53474">
    <property type="entry name" value="alpha/beta-Hydrolases"/>
    <property type="match status" value="1"/>
</dbReference>
<dbReference type="AlphaFoldDB" id="A0A0N5D0M7"/>
<dbReference type="STRING" id="103827.A0A0N5D0M7"/>
<sequence>PGDGGSQLKAKLTGKPEVVHFWCARRTDNYFDLWLNLKLFLPAAIGCWIDNMKLQYNITTNETTNMPGVLVQVPGFGNTTTVEWLDASKASEGRYFSDIVEALVPLGYRRGKNIVGAPYDWRRAPNELQSYYANLRKLIEETYYYNGNKKVVIVAHSMGNPVMLYFYNNLVKQEWKDKFILSHVSISGAWGGSMQVIRLLASGYNMNHYRIFLPPNALRTMQRSFTSSAFLFPSYNIWDKEEVLVKVGDKNYTLQNVEEFFNDIKYEIGWYQYQNTAFLLKDLHAPNVEVHCIYGFGIDTPENFEWSTWWFPDYQPSTKYGDGDGTVNRRSLEACRKWVDKNGNKKVPI</sequence>
<dbReference type="OMA" id="LHCLYGD"/>
<reference evidence="3" key="1">
    <citation type="submission" date="2017-02" db="UniProtKB">
        <authorList>
            <consortium name="WormBaseParasite"/>
        </authorList>
    </citation>
    <scope>IDENTIFICATION</scope>
</reference>
<dbReference type="Proteomes" id="UP000276776">
    <property type="component" value="Unassembled WGS sequence"/>
</dbReference>
<accession>A0A0N5D0M7</accession>
<dbReference type="PANTHER" id="PTHR11440">
    <property type="entry name" value="LECITHIN-CHOLESTEROL ACYLTRANSFERASE-RELATED"/>
    <property type="match status" value="1"/>
</dbReference>
<dbReference type="GO" id="GO:0008374">
    <property type="term" value="F:O-acyltransferase activity"/>
    <property type="evidence" value="ECO:0007669"/>
    <property type="project" value="InterPro"/>
</dbReference>
<gene>
    <name evidence="1" type="ORF">TCLT_LOCUS6348</name>
</gene>
<proteinExistence type="predicted"/>
<dbReference type="WBParaSite" id="TCLT_0000635901-mRNA-1">
    <property type="protein sequence ID" value="TCLT_0000635901-mRNA-1"/>
    <property type="gene ID" value="TCLT_0000635901"/>
</dbReference>
<evidence type="ECO:0000313" key="1">
    <source>
        <dbReference type="EMBL" id="VDN03691.1"/>
    </source>
</evidence>
<dbReference type="InterPro" id="IPR003386">
    <property type="entry name" value="LACT/PDAT_acylTrfase"/>
</dbReference>
<dbReference type="GO" id="GO:0006629">
    <property type="term" value="P:lipid metabolic process"/>
    <property type="evidence" value="ECO:0007669"/>
    <property type="project" value="InterPro"/>
</dbReference>